<evidence type="ECO:0000313" key="2">
    <source>
        <dbReference type="Proteomes" id="UP000828251"/>
    </source>
</evidence>
<dbReference type="Proteomes" id="UP000828251">
    <property type="component" value="Unassembled WGS sequence"/>
</dbReference>
<comment type="caution">
    <text evidence="1">The sequence shown here is derived from an EMBL/GenBank/DDBJ whole genome shotgun (WGS) entry which is preliminary data.</text>
</comment>
<name>A0A9D3VZJ4_9ROSI</name>
<dbReference type="InterPro" id="IPR027443">
    <property type="entry name" value="IPNS-like_sf"/>
</dbReference>
<dbReference type="AlphaFoldDB" id="A0A9D3VZJ4"/>
<accession>A0A9D3VZJ4</accession>
<organism evidence="1 2">
    <name type="scientific">Gossypium stocksii</name>
    <dbReference type="NCBI Taxonomy" id="47602"/>
    <lineage>
        <taxon>Eukaryota</taxon>
        <taxon>Viridiplantae</taxon>
        <taxon>Streptophyta</taxon>
        <taxon>Embryophyta</taxon>
        <taxon>Tracheophyta</taxon>
        <taxon>Spermatophyta</taxon>
        <taxon>Magnoliopsida</taxon>
        <taxon>eudicotyledons</taxon>
        <taxon>Gunneridae</taxon>
        <taxon>Pentapetalae</taxon>
        <taxon>rosids</taxon>
        <taxon>malvids</taxon>
        <taxon>Malvales</taxon>
        <taxon>Malvaceae</taxon>
        <taxon>Malvoideae</taxon>
        <taxon>Gossypium</taxon>
    </lineage>
</organism>
<proteinExistence type="predicted"/>
<keyword evidence="2" id="KW-1185">Reference proteome</keyword>
<reference evidence="1 2" key="1">
    <citation type="journal article" date="2021" name="Plant Biotechnol. J.">
        <title>Multi-omics assisted identification of the key and species-specific regulatory components of drought-tolerant mechanisms in Gossypium stocksii.</title>
        <authorList>
            <person name="Yu D."/>
            <person name="Ke L."/>
            <person name="Zhang D."/>
            <person name="Wu Y."/>
            <person name="Sun Y."/>
            <person name="Mei J."/>
            <person name="Sun J."/>
            <person name="Sun Y."/>
        </authorList>
    </citation>
    <scope>NUCLEOTIDE SEQUENCE [LARGE SCALE GENOMIC DNA]</scope>
    <source>
        <strain evidence="2">cv. E1</strain>
        <tissue evidence="1">Leaf</tissue>
    </source>
</reference>
<dbReference type="Gene3D" id="2.60.120.330">
    <property type="entry name" value="B-lactam Antibiotic, Isopenicillin N Synthase, Chain"/>
    <property type="match status" value="1"/>
</dbReference>
<dbReference type="EMBL" id="JAIQCV010000004">
    <property type="protein sequence ID" value="KAH1106219.1"/>
    <property type="molecule type" value="Genomic_DNA"/>
</dbReference>
<gene>
    <name evidence="1" type="ORF">J1N35_009987</name>
</gene>
<dbReference type="SUPFAM" id="SSF51197">
    <property type="entry name" value="Clavaminate synthase-like"/>
    <property type="match status" value="1"/>
</dbReference>
<protein>
    <submittedName>
        <fullName evidence="1">Uncharacterized protein</fullName>
    </submittedName>
</protein>
<sequence length="134" mass="15617">MLELVNFNLEEGYEREFYESEFGNRHGHMRILNYKPADQHMIWNKRKIEGVGMHIDMNSITTLYHDELGGVPNEIKGMEQWEFKIITTPGFFEANLQKVRAGGDTDPPNLGSNKAKVQQYFRWKRINLLVSGTL</sequence>
<evidence type="ECO:0000313" key="1">
    <source>
        <dbReference type="EMBL" id="KAH1106219.1"/>
    </source>
</evidence>